<feature type="region of interest" description="G2" evidence="7">
    <location>
        <begin position="36"/>
        <end position="40"/>
    </location>
</feature>
<dbReference type="CDD" id="cd22534">
    <property type="entry name" value="KH-II_Era"/>
    <property type="match status" value="1"/>
</dbReference>
<dbReference type="InterPro" id="IPR004044">
    <property type="entry name" value="KH_dom_type_2"/>
</dbReference>
<dbReference type="GO" id="GO:0005525">
    <property type="term" value="F:GTP binding"/>
    <property type="evidence" value="ECO:0007669"/>
    <property type="project" value="UniProtKB-UniRule"/>
</dbReference>
<dbReference type="AlphaFoldDB" id="A0AAJ1PUH5"/>
<name>A0AAJ1PUH5_9MOLU</name>
<feature type="binding site" evidence="6">
    <location>
        <begin position="10"/>
        <end position="17"/>
    </location>
    <ligand>
        <name>GTP</name>
        <dbReference type="ChEBI" id="CHEBI:37565"/>
    </ligand>
</feature>
<dbReference type="GO" id="GO:0003924">
    <property type="term" value="F:GTPase activity"/>
    <property type="evidence" value="ECO:0007669"/>
    <property type="project" value="UniProtKB-UniRule"/>
</dbReference>
<dbReference type="NCBIfam" id="NF000908">
    <property type="entry name" value="PRK00089.1"/>
    <property type="match status" value="1"/>
</dbReference>
<dbReference type="SUPFAM" id="SSF52540">
    <property type="entry name" value="P-loop containing nucleoside triphosphate hydrolases"/>
    <property type="match status" value="1"/>
</dbReference>
<dbReference type="InterPro" id="IPR005225">
    <property type="entry name" value="Small_GTP-bd"/>
</dbReference>
<sequence>MKICFATIIGRPNVGKSTLLNKLLNFETAITSPVAQTTRDQILGVYTNGNLQIVFTDTPGIHKPQNKLGEKLNKNAIESLEDIDLVMFLTPINEPIGKGDLYILDLIKNIKNKVAIITKTDLNVSIDKFQEKERELKELGFSEIWMFNDKMQGYSNLIIEKIEKYAYEGAFFYDEDTITDKPLRFFASEIIRKYANENLRDELPHSISVQIDEFNEGEEFWDIYSTIYVKKESQKGIIIGKAGSMIKKIGTEARKHLENQFGVKVNLNLKVKVNKNWVDNEKQLKQWGY</sequence>
<dbReference type="GO" id="GO:0070181">
    <property type="term" value="F:small ribosomal subunit rRNA binding"/>
    <property type="evidence" value="ECO:0007669"/>
    <property type="project" value="UniProtKB-UniRule"/>
</dbReference>
<feature type="region of interest" description="G4" evidence="7">
    <location>
        <begin position="118"/>
        <end position="121"/>
    </location>
</feature>
<feature type="binding site" evidence="6">
    <location>
        <begin position="118"/>
        <end position="121"/>
    </location>
    <ligand>
        <name>GTP</name>
        <dbReference type="ChEBI" id="CHEBI:37565"/>
    </ligand>
</feature>
<dbReference type="Pfam" id="PF07650">
    <property type="entry name" value="KH_2"/>
    <property type="match status" value="1"/>
</dbReference>
<comment type="subunit">
    <text evidence="6">Monomer.</text>
</comment>
<comment type="similarity">
    <text evidence="1 6 7 8">Belongs to the TRAFAC class TrmE-Era-EngA-EngB-Septin-like GTPase superfamily. Era GTPase family.</text>
</comment>
<evidence type="ECO:0000256" key="8">
    <source>
        <dbReference type="RuleBase" id="RU003761"/>
    </source>
</evidence>
<dbReference type="PANTHER" id="PTHR42698:SF1">
    <property type="entry name" value="GTPASE ERA, MITOCHONDRIAL"/>
    <property type="match status" value="1"/>
</dbReference>
<dbReference type="HAMAP" id="MF_00367">
    <property type="entry name" value="GTPase_Era"/>
    <property type="match status" value="1"/>
</dbReference>
<evidence type="ECO:0000259" key="9">
    <source>
        <dbReference type="PROSITE" id="PS50823"/>
    </source>
</evidence>
<evidence type="ECO:0000313" key="12">
    <source>
        <dbReference type="Proteomes" id="UP001224428"/>
    </source>
</evidence>
<dbReference type="EMBL" id="JASDDP010000025">
    <property type="protein sequence ID" value="MDJ1646056.1"/>
    <property type="molecule type" value="Genomic_DNA"/>
</dbReference>
<dbReference type="GO" id="GO:0000028">
    <property type="term" value="P:ribosomal small subunit assembly"/>
    <property type="evidence" value="ECO:0007669"/>
    <property type="project" value="TreeGrafter"/>
</dbReference>
<keyword evidence="6" id="KW-0699">rRNA-binding</keyword>
<evidence type="ECO:0000256" key="1">
    <source>
        <dbReference type="ARBA" id="ARBA00007921"/>
    </source>
</evidence>
<evidence type="ECO:0000256" key="3">
    <source>
        <dbReference type="ARBA" id="ARBA00022741"/>
    </source>
</evidence>
<evidence type="ECO:0000313" key="11">
    <source>
        <dbReference type="EMBL" id="MDJ1646056.1"/>
    </source>
</evidence>
<comment type="caution">
    <text evidence="11">The sequence shown here is derived from an EMBL/GenBank/DDBJ whole genome shotgun (WGS) entry which is preliminary data.</text>
</comment>
<keyword evidence="12" id="KW-1185">Reference proteome</keyword>
<feature type="domain" description="Era-type G" evidence="10">
    <location>
        <begin position="2"/>
        <end position="168"/>
    </location>
</feature>
<evidence type="ECO:0000256" key="6">
    <source>
        <dbReference type="HAMAP-Rule" id="MF_00367"/>
    </source>
</evidence>
<dbReference type="GO" id="GO:0005886">
    <property type="term" value="C:plasma membrane"/>
    <property type="evidence" value="ECO:0007669"/>
    <property type="project" value="UniProtKB-SubCell"/>
</dbReference>
<dbReference type="NCBIfam" id="TIGR00231">
    <property type="entry name" value="small_GTP"/>
    <property type="match status" value="1"/>
</dbReference>
<dbReference type="InterPro" id="IPR005662">
    <property type="entry name" value="GTPase_Era-like"/>
</dbReference>
<keyword evidence="3 6" id="KW-0547">Nucleotide-binding</keyword>
<evidence type="ECO:0000256" key="7">
    <source>
        <dbReference type="PROSITE-ProRule" id="PRU01050"/>
    </source>
</evidence>
<reference evidence="11" key="1">
    <citation type="submission" date="2023-05" db="EMBL/GenBank/DDBJ databases">
        <title>Mycoplasma phocimorsus sp. nov., isolated from Scandinavian patients with seal finger or septic arthritis after contact with seals.</title>
        <authorList>
            <person name="Skafte-Holm A."/>
            <person name="Pedersen T.R."/>
            <person name="Froelund M."/>
            <person name="Stegger M."/>
            <person name="Qvortrup K."/>
            <person name="Michaels D.L."/>
            <person name="Brown D.R."/>
            <person name="Jensen J.S."/>
        </authorList>
    </citation>
    <scope>NUCLEOTIDE SEQUENCE</scope>
    <source>
        <strain evidence="11">M5725</strain>
    </source>
</reference>
<dbReference type="PROSITE" id="PS50823">
    <property type="entry name" value="KH_TYPE_2"/>
    <property type="match status" value="1"/>
</dbReference>
<feature type="region of interest" description="G5" evidence="7">
    <location>
        <begin position="147"/>
        <end position="149"/>
    </location>
</feature>
<dbReference type="SUPFAM" id="SSF54814">
    <property type="entry name" value="Prokaryotic type KH domain (KH-domain type II)"/>
    <property type="match status" value="1"/>
</dbReference>
<feature type="region of interest" description="G3" evidence="7">
    <location>
        <begin position="57"/>
        <end position="60"/>
    </location>
</feature>
<dbReference type="CDD" id="cd04163">
    <property type="entry name" value="Era"/>
    <property type="match status" value="1"/>
</dbReference>
<feature type="domain" description="KH type-2" evidence="9">
    <location>
        <begin position="199"/>
        <end position="275"/>
    </location>
</feature>
<dbReference type="PROSITE" id="PS51713">
    <property type="entry name" value="G_ERA"/>
    <property type="match status" value="1"/>
</dbReference>
<accession>A0AAJ1PUH5</accession>
<keyword evidence="6" id="KW-0472">Membrane</keyword>
<keyword evidence="4 6" id="KW-0694">RNA-binding</keyword>
<keyword evidence="5 6" id="KW-0342">GTP-binding</keyword>
<dbReference type="NCBIfam" id="TIGR00436">
    <property type="entry name" value="era"/>
    <property type="match status" value="1"/>
</dbReference>
<comment type="function">
    <text evidence="6">An essential GTPase that binds both GDP and GTP, with rapid nucleotide exchange. Plays a role in 16S rRNA processing and 30S ribosomal subunit biogenesis and possibly also in cell cycle regulation and energy metabolism.</text>
</comment>
<dbReference type="InterPro" id="IPR006073">
    <property type="entry name" value="GTP-bd"/>
</dbReference>
<dbReference type="PANTHER" id="PTHR42698">
    <property type="entry name" value="GTPASE ERA"/>
    <property type="match status" value="1"/>
</dbReference>
<dbReference type="InterPro" id="IPR027417">
    <property type="entry name" value="P-loop_NTPase"/>
</dbReference>
<comment type="subcellular location">
    <subcellularLocation>
        <location evidence="6">Cytoplasm</location>
    </subcellularLocation>
    <subcellularLocation>
        <location evidence="6">Cell membrane</location>
        <topology evidence="6">Peripheral membrane protein</topology>
    </subcellularLocation>
</comment>
<dbReference type="Pfam" id="PF01926">
    <property type="entry name" value="MMR_HSR1"/>
    <property type="match status" value="1"/>
</dbReference>
<dbReference type="InterPro" id="IPR030388">
    <property type="entry name" value="G_ERA_dom"/>
</dbReference>
<gene>
    <name evidence="6 11" type="primary">era</name>
    <name evidence="11" type="ORF">QLQ80_03130</name>
</gene>
<organism evidence="11 12">
    <name type="scientific">Mycoplasma phocimorsus</name>
    <dbReference type="NCBI Taxonomy" id="3045839"/>
    <lineage>
        <taxon>Bacteria</taxon>
        <taxon>Bacillati</taxon>
        <taxon>Mycoplasmatota</taxon>
        <taxon>Mollicutes</taxon>
        <taxon>Mycoplasmataceae</taxon>
        <taxon>Mycoplasma</taxon>
    </lineage>
</organism>
<dbReference type="InterPro" id="IPR015946">
    <property type="entry name" value="KH_dom-like_a/b"/>
</dbReference>
<dbReference type="Proteomes" id="UP001224428">
    <property type="component" value="Unassembled WGS sequence"/>
</dbReference>
<feature type="region of interest" description="G1" evidence="7">
    <location>
        <begin position="10"/>
        <end position="17"/>
    </location>
</feature>
<feature type="binding site" evidence="6">
    <location>
        <begin position="57"/>
        <end position="61"/>
    </location>
    <ligand>
        <name>GTP</name>
        <dbReference type="ChEBI" id="CHEBI:37565"/>
    </ligand>
</feature>
<dbReference type="Gene3D" id="3.30.300.20">
    <property type="match status" value="1"/>
</dbReference>
<proteinExistence type="inferred from homology"/>
<protein>
    <recommendedName>
        <fullName evidence="2 6">GTPase Era</fullName>
    </recommendedName>
</protein>
<evidence type="ECO:0000256" key="5">
    <source>
        <dbReference type="ARBA" id="ARBA00023134"/>
    </source>
</evidence>
<evidence type="ECO:0000259" key="10">
    <source>
        <dbReference type="PROSITE" id="PS51713"/>
    </source>
</evidence>
<dbReference type="RefSeq" id="WP_283827427.1">
    <property type="nucleotide sequence ID" value="NZ_JASDDP010000025.1"/>
</dbReference>
<keyword evidence="6" id="KW-0690">Ribosome biogenesis</keyword>
<dbReference type="GO" id="GO:0005829">
    <property type="term" value="C:cytosol"/>
    <property type="evidence" value="ECO:0007669"/>
    <property type="project" value="TreeGrafter"/>
</dbReference>
<dbReference type="GO" id="GO:0043024">
    <property type="term" value="F:ribosomal small subunit binding"/>
    <property type="evidence" value="ECO:0007669"/>
    <property type="project" value="TreeGrafter"/>
</dbReference>
<dbReference type="InterPro" id="IPR009019">
    <property type="entry name" value="KH_sf_prok-type"/>
</dbReference>
<dbReference type="Gene3D" id="3.40.50.300">
    <property type="entry name" value="P-loop containing nucleotide triphosphate hydrolases"/>
    <property type="match status" value="1"/>
</dbReference>
<keyword evidence="6" id="KW-1003">Cell membrane</keyword>
<keyword evidence="6" id="KW-0963">Cytoplasm</keyword>
<evidence type="ECO:0000256" key="4">
    <source>
        <dbReference type="ARBA" id="ARBA00022884"/>
    </source>
</evidence>
<evidence type="ECO:0000256" key="2">
    <source>
        <dbReference type="ARBA" id="ARBA00020484"/>
    </source>
</evidence>